<protein>
    <recommendedName>
        <fullName evidence="2">C2H2-type domain-containing protein</fullName>
    </recommendedName>
</protein>
<sequence length="277" mass="30379">MSSPRYSEQIPELSSASTGSENGLAYHHDPATPDTDRYAFSEADFASSSYAGDLDQFQLDEYGNLAVPELPELSGYGANGILPPTTTQESNADGSWLVDENSRINLASVHGATKPADSEPFPHDLYTRQHSIVPPPPARVVCDGCESITTITAQPGQFIAAVPVPFYCDRCIISAIEDADQTPRQGVPIPKQQNHGIKSSVPKPAFGCDIGNCTTTCGRQYDLIRHQQRVHGLSKVHYECDVSGCPIKCNRSDKMREHCRKRHGQQFGEERFREVAD</sequence>
<dbReference type="EMBL" id="CP090165">
    <property type="protein sequence ID" value="UJO14643.1"/>
    <property type="molecule type" value="Genomic_DNA"/>
</dbReference>
<dbReference type="Proteomes" id="UP000756132">
    <property type="component" value="Chromosome 3"/>
</dbReference>
<accession>A0A9Q8LC10</accession>
<feature type="region of interest" description="Disordered" evidence="1">
    <location>
        <begin position="1"/>
        <end position="36"/>
    </location>
</feature>
<dbReference type="PROSITE" id="PS00028">
    <property type="entry name" value="ZINC_FINGER_C2H2_1"/>
    <property type="match status" value="1"/>
</dbReference>
<gene>
    <name evidence="3" type="ORF">CLAFUR5_08624</name>
</gene>
<evidence type="ECO:0000259" key="2">
    <source>
        <dbReference type="PROSITE" id="PS00028"/>
    </source>
</evidence>
<reference evidence="3" key="2">
    <citation type="journal article" date="2022" name="Microb. Genom.">
        <title>A chromosome-scale genome assembly of the tomato pathogen Cladosporium fulvum reveals a compartmentalized genome architecture and the presence of a dispensable chromosome.</title>
        <authorList>
            <person name="Zaccaron A.Z."/>
            <person name="Chen L.H."/>
            <person name="Samaras A."/>
            <person name="Stergiopoulos I."/>
        </authorList>
    </citation>
    <scope>NUCLEOTIDE SEQUENCE</scope>
    <source>
        <strain evidence="3">Race5_Kim</strain>
    </source>
</reference>
<feature type="domain" description="C2H2-type" evidence="2">
    <location>
        <begin position="208"/>
        <end position="231"/>
    </location>
</feature>
<evidence type="ECO:0000313" key="4">
    <source>
        <dbReference type="Proteomes" id="UP000756132"/>
    </source>
</evidence>
<proteinExistence type="predicted"/>
<reference evidence="3" key="1">
    <citation type="submission" date="2021-12" db="EMBL/GenBank/DDBJ databases">
        <authorList>
            <person name="Zaccaron A."/>
            <person name="Stergiopoulos I."/>
        </authorList>
    </citation>
    <scope>NUCLEOTIDE SEQUENCE</scope>
    <source>
        <strain evidence="3">Race5_Kim</strain>
    </source>
</reference>
<dbReference type="GeneID" id="71988502"/>
<name>A0A9Q8LC10_PASFU</name>
<evidence type="ECO:0000313" key="3">
    <source>
        <dbReference type="EMBL" id="UJO14643.1"/>
    </source>
</evidence>
<dbReference type="OrthoDB" id="3465479at2759"/>
<feature type="compositionally biased region" description="Polar residues" evidence="1">
    <location>
        <begin position="1"/>
        <end position="21"/>
    </location>
</feature>
<dbReference type="AlphaFoldDB" id="A0A9Q8LC10"/>
<evidence type="ECO:0000256" key="1">
    <source>
        <dbReference type="SAM" id="MobiDB-lite"/>
    </source>
</evidence>
<dbReference type="Gene3D" id="3.30.160.60">
    <property type="entry name" value="Classic Zinc Finger"/>
    <property type="match status" value="1"/>
</dbReference>
<dbReference type="InterPro" id="IPR013087">
    <property type="entry name" value="Znf_C2H2_type"/>
</dbReference>
<feature type="compositionally biased region" description="Basic and acidic residues" evidence="1">
    <location>
        <begin position="26"/>
        <end position="36"/>
    </location>
</feature>
<keyword evidence="4" id="KW-1185">Reference proteome</keyword>
<dbReference type="KEGG" id="ffu:CLAFUR5_08624"/>
<dbReference type="RefSeq" id="XP_047759009.1">
    <property type="nucleotide sequence ID" value="XM_047907772.1"/>
</dbReference>
<dbReference type="SMART" id="SM00355">
    <property type="entry name" value="ZnF_C2H2"/>
    <property type="match status" value="2"/>
</dbReference>
<organism evidence="3 4">
    <name type="scientific">Passalora fulva</name>
    <name type="common">Tomato leaf mold</name>
    <name type="synonym">Cladosporium fulvum</name>
    <dbReference type="NCBI Taxonomy" id="5499"/>
    <lineage>
        <taxon>Eukaryota</taxon>
        <taxon>Fungi</taxon>
        <taxon>Dikarya</taxon>
        <taxon>Ascomycota</taxon>
        <taxon>Pezizomycotina</taxon>
        <taxon>Dothideomycetes</taxon>
        <taxon>Dothideomycetidae</taxon>
        <taxon>Mycosphaerellales</taxon>
        <taxon>Mycosphaerellaceae</taxon>
        <taxon>Fulvia</taxon>
    </lineage>
</organism>